<dbReference type="GeneID" id="55820670"/>
<dbReference type="OrthoDB" id="125854at2157"/>
<dbReference type="EMBL" id="CP058215">
    <property type="protein sequence ID" value="QLC49357.1"/>
    <property type="molecule type" value="Genomic_DNA"/>
</dbReference>
<evidence type="ECO:0000313" key="2">
    <source>
        <dbReference type="EMBL" id="QLC49357.1"/>
    </source>
</evidence>
<dbReference type="AlphaFoldDB" id="A0A7D5E807"/>
<feature type="transmembrane region" description="Helical" evidence="1">
    <location>
        <begin position="12"/>
        <end position="36"/>
    </location>
</feature>
<keyword evidence="1" id="KW-0472">Membrane</keyword>
<proteinExistence type="predicted"/>
<evidence type="ECO:0000313" key="3">
    <source>
        <dbReference type="Proteomes" id="UP000509594"/>
    </source>
</evidence>
<keyword evidence="1" id="KW-1133">Transmembrane helix</keyword>
<reference evidence="2 3" key="1">
    <citation type="submission" date="2020-06" db="EMBL/GenBank/DDBJ databases">
        <title>Methanolobus halotolerans sp. nov., isolated from a saline lake Tus in Siberia.</title>
        <authorList>
            <person name="Shen Y."/>
            <person name="Chen S.-C."/>
            <person name="Lai M.-C."/>
            <person name="Huang H.-H."/>
            <person name="Chiu H.-H."/>
            <person name="Tang S.-L."/>
            <person name="Rogozin D.Y."/>
            <person name="Degermendzhy A.G."/>
        </authorList>
    </citation>
    <scope>NUCLEOTIDE SEQUENCE [LARGE SCALE GENOMIC DNA]</scope>
    <source>
        <strain evidence="2 3">DSM 21339</strain>
    </source>
</reference>
<accession>A0A7D5E807</accession>
<sequence>MDLTIFVKKKYVWLSLLSLVGQIILISIASATLFYADLSLEATIILIVLLVGLIYVFSVTILRLINLAKVTGLYGKS</sequence>
<dbReference type="Proteomes" id="UP000509594">
    <property type="component" value="Chromosome"/>
</dbReference>
<dbReference type="RefSeq" id="WP_176964420.1">
    <property type="nucleotide sequence ID" value="NZ_CP058215.1"/>
</dbReference>
<feature type="transmembrane region" description="Helical" evidence="1">
    <location>
        <begin position="42"/>
        <end position="65"/>
    </location>
</feature>
<name>A0A7D5E807_9EURY</name>
<organism evidence="2 3">
    <name type="scientific">Methanolobus zinderi</name>
    <dbReference type="NCBI Taxonomy" id="536044"/>
    <lineage>
        <taxon>Archaea</taxon>
        <taxon>Methanobacteriati</taxon>
        <taxon>Methanobacteriota</taxon>
        <taxon>Stenosarchaea group</taxon>
        <taxon>Methanomicrobia</taxon>
        <taxon>Methanosarcinales</taxon>
        <taxon>Methanosarcinaceae</taxon>
        <taxon>Methanolobus</taxon>
    </lineage>
</organism>
<protein>
    <submittedName>
        <fullName evidence="2">Uncharacterized protein</fullName>
    </submittedName>
</protein>
<dbReference type="KEGG" id="mzi:HWN40_03305"/>
<evidence type="ECO:0000256" key="1">
    <source>
        <dbReference type="SAM" id="Phobius"/>
    </source>
</evidence>
<keyword evidence="1" id="KW-0812">Transmembrane</keyword>
<gene>
    <name evidence="2" type="ORF">HWN40_03305</name>
</gene>
<keyword evidence="3" id="KW-1185">Reference proteome</keyword>